<proteinExistence type="inferred from homology"/>
<keyword evidence="10" id="KW-0472">Membrane</keyword>
<dbReference type="InterPro" id="IPR002051">
    <property type="entry name" value="Haem_Oase"/>
</dbReference>
<evidence type="ECO:0000256" key="5">
    <source>
        <dbReference type="ARBA" id="ARBA00023004"/>
    </source>
</evidence>
<dbReference type="GO" id="GO:0006979">
    <property type="term" value="P:response to oxidative stress"/>
    <property type="evidence" value="ECO:0007669"/>
    <property type="project" value="TreeGrafter"/>
</dbReference>
<evidence type="ECO:0000256" key="7">
    <source>
        <dbReference type="PIRNR" id="PIRNR000343"/>
    </source>
</evidence>
<keyword evidence="12" id="KW-1185">Reference proteome</keyword>
<accession>A0AAD9KMB3</accession>
<dbReference type="PROSITE" id="PS00593">
    <property type="entry name" value="HEME_OXYGENASE"/>
    <property type="match status" value="1"/>
</dbReference>
<dbReference type="GO" id="GO:0004392">
    <property type="term" value="F:heme oxygenase (decyclizing) activity"/>
    <property type="evidence" value="ECO:0007669"/>
    <property type="project" value="UniProtKB-UniRule"/>
</dbReference>
<dbReference type="Proteomes" id="UP001209878">
    <property type="component" value="Unassembled WGS sequence"/>
</dbReference>
<feature type="binding site" description="axial binding residue" evidence="9">
    <location>
        <position position="26"/>
    </location>
    <ligand>
        <name>heme b</name>
        <dbReference type="ChEBI" id="CHEBI:60344"/>
    </ligand>
    <ligandPart>
        <name>Fe</name>
        <dbReference type="ChEBI" id="CHEBI:18248"/>
    </ligandPart>
</feature>
<dbReference type="PANTHER" id="PTHR10720:SF0">
    <property type="entry name" value="HEME OXYGENASE"/>
    <property type="match status" value="1"/>
</dbReference>
<evidence type="ECO:0000313" key="12">
    <source>
        <dbReference type="Proteomes" id="UP001209878"/>
    </source>
</evidence>
<reference evidence="11" key="1">
    <citation type="journal article" date="2023" name="Mol. Biol. Evol.">
        <title>Third-Generation Sequencing Reveals the Adaptive Role of the Epigenome in Three Deep-Sea Polychaetes.</title>
        <authorList>
            <person name="Perez M."/>
            <person name="Aroh O."/>
            <person name="Sun Y."/>
            <person name="Lan Y."/>
            <person name="Juniper S.K."/>
            <person name="Young C.R."/>
            <person name="Angers B."/>
            <person name="Qian P.Y."/>
        </authorList>
    </citation>
    <scope>NUCLEOTIDE SEQUENCE</scope>
    <source>
        <strain evidence="11">R07B-5</strain>
    </source>
</reference>
<dbReference type="PIRSF" id="PIRSF000343">
    <property type="entry name" value="Haem_Oase"/>
    <property type="match status" value="1"/>
</dbReference>
<feature type="binding site" evidence="8">
    <location>
        <position position="19"/>
    </location>
    <ligand>
        <name>heme b</name>
        <dbReference type="ChEBI" id="CHEBI:60344"/>
    </ligand>
</feature>
<dbReference type="EMBL" id="JAODUO010000817">
    <property type="protein sequence ID" value="KAK2174229.1"/>
    <property type="molecule type" value="Genomic_DNA"/>
</dbReference>
<dbReference type="Pfam" id="PF01126">
    <property type="entry name" value="Heme_oxygenase"/>
    <property type="match status" value="1"/>
</dbReference>
<evidence type="ECO:0000256" key="6">
    <source>
        <dbReference type="ARBA" id="ARBA00048328"/>
    </source>
</evidence>
<dbReference type="InterPro" id="IPR018207">
    <property type="entry name" value="Haem_oxygenase_CS"/>
</dbReference>
<dbReference type="GO" id="GO:0020037">
    <property type="term" value="F:heme binding"/>
    <property type="evidence" value="ECO:0007669"/>
    <property type="project" value="TreeGrafter"/>
</dbReference>
<dbReference type="Gene3D" id="1.20.910.10">
    <property type="entry name" value="Heme oxygenase-like"/>
    <property type="match status" value="1"/>
</dbReference>
<keyword evidence="2 7" id="KW-0349">Heme</keyword>
<keyword evidence="4" id="KW-0560">Oxidoreductase</keyword>
<protein>
    <recommendedName>
        <fullName evidence="7">Heme oxygenase</fullName>
        <ecNumber evidence="7">1.14.14.18</ecNumber>
    </recommendedName>
</protein>
<dbReference type="CDD" id="cd19165">
    <property type="entry name" value="HemeO"/>
    <property type="match status" value="1"/>
</dbReference>
<evidence type="ECO:0000256" key="8">
    <source>
        <dbReference type="PIRSR" id="PIRSR000343-1"/>
    </source>
</evidence>
<keyword evidence="10" id="KW-0812">Transmembrane</keyword>
<dbReference type="InterPro" id="IPR016084">
    <property type="entry name" value="Haem_Oase-like_multi-hlx"/>
</dbReference>
<dbReference type="InterPro" id="IPR016053">
    <property type="entry name" value="Haem_Oase-like"/>
</dbReference>
<dbReference type="PANTHER" id="PTHR10720">
    <property type="entry name" value="HEME OXYGENASE"/>
    <property type="match status" value="1"/>
</dbReference>
<comment type="catalytic activity">
    <reaction evidence="6 7">
        <text>heme b + 3 reduced [NADPH--hemoprotein reductase] + 3 O2 = biliverdin IXalpha + CO + Fe(2+) + 3 oxidized [NADPH--hemoprotein reductase] + 3 H2O + H(+)</text>
        <dbReference type="Rhea" id="RHEA:21764"/>
        <dbReference type="Rhea" id="RHEA-COMP:11964"/>
        <dbReference type="Rhea" id="RHEA-COMP:11965"/>
        <dbReference type="ChEBI" id="CHEBI:15377"/>
        <dbReference type="ChEBI" id="CHEBI:15378"/>
        <dbReference type="ChEBI" id="CHEBI:15379"/>
        <dbReference type="ChEBI" id="CHEBI:17245"/>
        <dbReference type="ChEBI" id="CHEBI:29033"/>
        <dbReference type="ChEBI" id="CHEBI:57618"/>
        <dbReference type="ChEBI" id="CHEBI:57991"/>
        <dbReference type="ChEBI" id="CHEBI:58210"/>
        <dbReference type="ChEBI" id="CHEBI:60344"/>
        <dbReference type="EC" id="1.14.14.18"/>
    </reaction>
</comment>
<evidence type="ECO:0000256" key="3">
    <source>
        <dbReference type="ARBA" id="ARBA00022723"/>
    </source>
</evidence>
<evidence type="ECO:0000256" key="4">
    <source>
        <dbReference type="ARBA" id="ARBA00023002"/>
    </source>
</evidence>
<evidence type="ECO:0000313" key="11">
    <source>
        <dbReference type="EMBL" id="KAK2174229.1"/>
    </source>
</evidence>
<dbReference type="EC" id="1.14.14.18" evidence="7"/>
<gene>
    <name evidence="11" type="ORF">NP493_817g02015</name>
</gene>
<dbReference type="GO" id="GO:0042167">
    <property type="term" value="P:heme catabolic process"/>
    <property type="evidence" value="ECO:0007669"/>
    <property type="project" value="TreeGrafter"/>
</dbReference>
<comment type="similarity">
    <text evidence="1 7">Belongs to the heme oxygenase family.</text>
</comment>
<keyword evidence="10" id="KW-1133">Transmembrane helix</keyword>
<keyword evidence="5 7" id="KW-0408">Iron</keyword>
<evidence type="ECO:0000256" key="1">
    <source>
        <dbReference type="ARBA" id="ARBA00006134"/>
    </source>
</evidence>
<dbReference type="AlphaFoldDB" id="A0AAD9KMB3"/>
<comment type="caution">
    <text evidence="11">The sequence shown here is derived from an EMBL/GenBank/DDBJ whole genome shotgun (WGS) entry which is preliminary data.</text>
</comment>
<sequence length="277" mass="31304">MNDYGPSTFEKGSLRDQLKSGTREVHGVADKLFTQNFVKDVMDRATYRHFLSQLYFLYEAMEAELRRNETHPVVGPVHFPDELERVAAIEEDLAYYYGPAWRSEISCLPSMRRYVERVRKVGREQPELLIAHAYVRYLGDVSGGQIIKRIIGRLFTLPADGSGIAFFEFGRMESIAKFKEFYNGRMNALELDDETVTALVDEAKLSFQFSVNVFSEVIDAAAKRRTEAVDANGQTDVTTSSSEGVSNRTAMLAMASLVVTLSATMLGFCPWFTREIL</sequence>
<organism evidence="11 12">
    <name type="scientific">Ridgeia piscesae</name>
    <name type="common">Tubeworm</name>
    <dbReference type="NCBI Taxonomy" id="27915"/>
    <lineage>
        <taxon>Eukaryota</taxon>
        <taxon>Metazoa</taxon>
        <taxon>Spiralia</taxon>
        <taxon>Lophotrochozoa</taxon>
        <taxon>Annelida</taxon>
        <taxon>Polychaeta</taxon>
        <taxon>Sedentaria</taxon>
        <taxon>Canalipalpata</taxon>
        <taxon>Sabellida</taxon>
        <taxon>Siboglinidae</taxon>
        <taxon>Ridgeia</taxon>
    </lineage>
</organism>
<dbReference type="GO" id="GO:0006788">
    <property type="term" value="P:heme oxidation"/>
    <property type="evidence" value="ECO:0007669"/>
    <property type="project" value="UniProtKB-UniRule"/>
</dbReference>
<name>A0AAD9KMB3_RIDPI</name>
<dbReference type="GO" id="GO:0046872">
    <property type="term" value="F:metal ion binding"/>
    <property type="evidence" value="ECO:0007669"/>
    <property type="project" value="UniProtKB-UniRule"/>
</dbReference>
<evidence type="ECO:0000256" key="10">
    <source>
        <dbReference type="SAM" id="Phobius"/>
    </source>
</evidence>
<dbReference type="PRINTS" id="PR00088">
    <property type="entry name" value="HAEMOXYGNASE"/>
</dbReference>
<feature type="transmembrane region" description="Helical" evidence="10">
    <location>
        <begin position="250"/>
        <end position="272"/>
    </location>
</feature>
<keyword evidence="3 7" id="KW-0479">Metal-binding</keyword>
<evidence type="ECO:0000256" key="2">
    <source>
        <dbReference type="ARBA" id="ARBA00022617"/>
    </source>
</evidence>
<feature type="binding site" evidence="8">
    <location>
        <position position="134"/>
    </location>
    <ligand>
        <name>heme b</name>
        <dbReference type="ChEBI" id="CHEBI:60344"/>
    </ligand>
</feature>
<evidence type="ECO:0000256" key="9">
    <source>
        <dbReference type="PIRSR" id="PIRSR000343-2"/>
    </source>
</evidence>
<dbReference type="SUPFAM" id="SSF48613">
    <property type="entry name" value="Heme oxygenase-like"/>
    <property type="match status" value="1"/>
</dbReference>